<dbReference type="EMBL" id="LSCV01000024">
    <property type="protein sequence ID" value="KXB40843.1"/>
    <property type="molecule type" value="Genomic_DNA"/>
</dbReference>
<reference evidence="4" key="1">
    <citation type="submission" date="2016-01" db="EMBL/GenBank/DDBJ databases">
        <authorList>
            <person name="Mitreva M."/>
            <person name="Pepin K.H."/>
            <person name="Mihindukulasuriya K.A."/>
            <person name="Fulton R."/>
            <person name="Fronick C."/>
            <person name="O'Laughlin M."/>
            <person name="Miner T."/>
            <person name="Herter B."/>
            <person name="Rosa B.A."/>
            <person name="Cordes M."/>
            <person name="Tomlinson C."/>
            <person name="Wollam A."/>
            <person name="Palsikar V.B."/>
            <person name="Mardis E.R."/>
            <person name="Wilson R.K."/>
        </authorList>
    </citation>
    <scope>NUCLEOTIDE SEQUENCE [LARGE SCALE GENOMIC DNA]</scope>
    <source>
        <strain evidence="4">KA00274</strain>
    </source>
</reference>
<dbReference type="InterPro" id="IPR043894">
    <property type="entry name" value="MupG_C"/>
</dbReference>
<dbReference type="InterPro" id="IPR043797">
    <property type="entry name" value="MupG_N"/>
</dbReference>
<dbReference type="InterPro" id="IPR008589">
    <property type="entry name" value="MupG"/>
</dbReference>
<dbReference type="Pfam" id="PF19200">
    <property type="entry name" value="MupG_N"/>
    <property type="match status" value="1"/>
</dbReference>
<dbReference type="PANTHER" id="PTHR38435:SF1">
    <property type="entry name" value="DUF871 DOMAIN-CONTAINING PROTEIN"/>
    <property type="match status" value="1"/>
</dbReference>
<dbReference type="InterPro" id="IPR029000">
    <property type="entry name" value="Cyclophilin-like_dom_sf"/>
</dbReference>
<sequence length="366" mass="41163">MSIGGFMRRLGVSIYPEKSSVAEILDYLEAASKIGAKRIFSCLLSVPKDPKQIKADFLDIHRAAHKLGYEIVLDVNPQVFKDLGISYKDLSFFHEIEADGIRLDQGFGGAVESAMTYNQYGLQIELNLSNATHMLDTVMDFMPDCYHLLACHNFYPHKYSGLTLDFLERCSLKAKAYGLRTAAFISCANGFGPWPTTEGLPTLEMHRNWPIDVQLKHFVALNYIDDIIISNCFPTKDELAALANVNLQIVNFKVSAACELPEIAKNIVFKEKHMKRGDIPEHMIRSSVGRIKYGEAEIPLFNAPETLKRGDVVLESSLYQTYRGEVQIVLKDMPNSGCSNVVGHISDEEMQIVDGLKPWQRFSFNL</sequence>
<name>A0A133YCB3_9FIRM</name>
<evidence type="ECO:0000259" key="1">
    <source>
        <dbReference type="Pfam" id="PF05913"/>
    </source>
</evidence>
<dbReference type="PATRIC" id="fig|1497955.3.peg.785"/>
<accession>A0A133YCB3</accession>
<dbReference type="InterPro" id="IPR017853">
    <property type="entry name" value="GH"/>
</dbReference>
<evidence type="ECO:0008006" key="5">
    <source>
        <dbReference type="Google" id="ProtNLM"/>
    </source>
</evidence>
<evidence type="ECO:0000313" key="4">
    <source>
        <dbReference type="Proteomes" id="UP000070080"/>
    </source>
</evidence>
<gene>
    <name evidence="3" type="ORF">HMPREF1872_00811</name>
</gene>
<protein>
    <recommendedName>
        <fullName evidence="5">Outer surface protein</fullName>
    </recommendedName>
</protein>
<evidence type="ECO:0000313" key="3">
    <source>
        <dbReference type="EMBL" id="KXB40843.1"/>
    </source>
</evidence>
<comment type="caution">
    <text evidence="3">The sequence shown here is derived from an EMBL/GenBank/DDBJ whole genome shotgun (WGS) entry which is preliminary data.</text>
</comment>
<dbReference type="AlphaFoldDB" id="A0A133YCB3"/>
<dbReference type="STRING" id="1497955.HMPREF1872_00811"/>
<dbReference type="SUPFAM" id="SSF50891">
    <property type="entry name" value="Cyclophilin-like"/>
    <property type="match status" value="1"/>
</dbReference>
<keyword evidence="4" id="KW-1185">Reference proteome</keyword>
<dbReference type="Proteomes" id="UP000070080">
    <property type="component" value="Unassembled WGS sequence"/>
</dbReference>
<dbReference type="InterPro" id="IPR013785">
    <property type="entry name" value="Aldolase_TIM"/>
</dbReference>
<dbReference type="PANTHER" id="PTHR38435">
    <property type="match status" value="1"/>
</dbReference>
<feature type="domain" description="6-phospho-N-acetylmuramidase N-terminal" evidence="2">
    <location>
        <begin position="10"/>
        <end position="243"/>
    </location>
</feature>
<feature type="domain" description="6-phospho-N-acetylmuramidase C-terminal" evidence="1">
    <location>
        <begin position="251"/>
        <end position="365"/>
    </location>
</feature>
<dbReference type="Gene3D" id="2.40.100.10">
    <property type="entry name" value="Cyclophilin-like"/>
    <property type="match status" value="1"/>
</dbReference>
<dbReference type="Gene3D" id="3.20.20.70">
    <property type="entry name" value="Aldolase class I"/>
    <property type="match status" value="1"/>
</dbReference>
<organism evidence="3 4">
    <name type="scientific">Amygdalobacter nucleatus</name>
    <dbReference type="NCBI Taxonomy" id="3029274"/>
    <lineage>
        <taxon>Bacteria</taxon>
        <taxon>Bacillati</taxon>
        <taxon>Bacillota</taxon>
        <taxon>Clostridia</taxon>
        <taxon>Eubacteriales</taxon>
        <taxon>Oscillospiraceae</taxon>
        <taxon>Amygdalobacter</taxon>
    </lineage>
</organism>
<evidence type="ECO:0000259" key="2">
    <source>
        <dbReference type="Pfam" id="PF19200"/>
    </source>
</evidence>
<dbReference type="SUPFAM" id="SSF51445">
    <property type="entry name" value="(Trans)glycosidases"/>
    <property type="match status" value="1"/>
</dbReference>
<dbReference type="Pfam" id="PF05913">
    <property type="entry name" value="MupG_C"/>
    <property type="match status" value="1"/>
</dbReference>
<proteinExistence type="predicted"/>